<dbReference type="Gene3D" id="3.40.50.300">
    <property type="entry name" value="P-loop containing nucleotide triphosphate hydrolases"/>
    <property type="match status" value="1"/>
</dbReference>
<evidence type="ECO:0000256" key="4">
    <source>
        <dbReference type="SAM" id="Coils"/>
    </source>
</evidence>
<reference evidence="6" key="3">
    <citation type="submission" date="2025-09" db="UniProtKB">
        <authorList>
            <consortium name="Ensembl"/>
        </authorList>
    </citation>
    <scope>IDENTIFICATION</scope>
</reference>
<reference evidence="6" key="2">
    <citation type="submission" date="2025-08" db="UniProtKB">
        <authorList>
            <consortium name="Ensembl"/>
        </authorList>
    </citation>
    <scope>IDENTIFICATION</scope>
</reference>
<feature type="coiled-coil region" evidence="4">
    <location>
        <begin position="185"/>
        <end position="218"/>
    </location>
</feature>
<evidence type="ECO:0000256" key="2">
    <source>
        <dbReference type="ARBA" id="ARBA00022741"/>
    </source>
</evidence>
<dbReference type="Pfam" id="PF04548">
    <property type="entry name" value="AIG1"/>
    <property type="match status" value="1"/>
</dbReference>
<comment type="similarity">
    <text evidence="1">Belongs to the TRAFAC class TrmE-Era-EngA-EngB-Septin-like GTPase superfamily. AIG1/Toc34/Toc159-like paraseptin GTPase family. IAN subfamily.</text>
</comment>
<keyword evidence="4" id="KW-0175">Coiled coil</keyword>
<evidence type="ECO:0000256" key="1">
    <source>
        <dbReference type="ARBA" id="ARBA00008535"/>
    </source>
</evidence>
<accession>A0A4W5M518</accession>
<dbReference type="SUPFAM" id="SSF52540">
    <property type="entry name" value="P-loop containing nucleoside triphosphate hydrolases"/>
    <property type="match status" value="1"/>
</dbReference>
<feature type="domain" description="AIG1-type G" evidence="5">
    <location>
        <begin position="1"/>
        <end position="189"/>
    </location>
</feature>
<dbReference type="PANTHER" id="PTHR10903">
    <property type="entry name" value="GTPASE, IMAP FAMILY MEMBER-RELATED"/>
    <property type="match status" value="1"/>
</dbReference>
<dbReference type="PANTHER" id="PTHR10903:SF186">
    <property type="entry name" value="GTPASE IMAP FAMILY MEMBER 4-LIKE-RELATED"/>
    <property type="match status" value="1"/>
</dbReference>
<dbReference type="STRING" id="62062.ENSHHUP00000033746"/>
<dbReference type="GeneTree" id="ENSGT01120000271858"/>
<evidence type="ECO:0000313" key="6">
    <source>
        <dbReference type="Ensembl" id="ENSHHUP00000033746.1"/>
    </source>
</evidence>
<keyword evidence="7" id="KW-1185">Reference proteome</keyword>
<proteinExistence type="inferred from homology"/>
<dbReference type="CDD" id="cd01852">
    <property type="entry name" value="AIG1"/>
    <property type="match status" value="1"/>
</dbReference>
<dbReference type="FunFam" id="3.40.50.300:FF:000366">
    <property type="entry name" value="GTPase, IMAP family member 2"/>
    <property type="match status" value="1"/>
</dbReference>
<dbReference type="Ensembl" id="ENSHHUT00000035098.1">
    <property type="protein sequence ID" value="ENSHHUP00000033746.1"/>
    <property type="gene ID" value="ENSHHUG00000021290.1"/>
</dbReference>
<dbReference type="PROSITE" id="PS51720">
    <property type="entry name" value="G_AIG1"/>
    <property type="match status" value="1"/>
</dbReference>
<evidence type="ECO:0000259" key="5">
    <source>
        <dbReference type="PROSITE" id="PS51720"/>
    </source>
</evidence>
<dbReference type="InterPro" id="IPR027417">
    <property type="entry name" value="P-loop_NTPase"/>
</dbReference>
<dbReference type="InterPro" id="IPR045058">
    <property type="entry name" value="GIMA/IAN/Toc"/>
</dbReference>
<evidence type="ECO:0000256" key="3">
    <source>
        <dbReference type="ARBA" id="ARBA00023134"/>
    </source>
</evidence>
<sequence length="232" mass="26036">MTRVGKSAAGNTILGRKAFQLNVGFNSVTSACEKAEGEVDGQGVTVIDTPGLLITKLSIEEVLTEIKSCISLSSPGPHVFLFVIQVGRITKENNETVKIIQTTFGKQSANYTMVLFTHGDNLAGMSIKDYVDDSPDLQHFIKQCHGRYHVFNNSEQNPSQVTELLDKINKMVKRNGGSYYTNEMLQEAERDIKEEKILRENEEEEETILRENEEKRRRSVENLFSGGALYNN</sequence>
<dbReference type="InterPro" id="IPR006703">
    <property type="entry name" value="G_AIG1"/>
</dbReference>
<dbReference type="PROSITE" id="PS51257">
    <property type="entry name" value="PROKAR_LIPOPROTEIN"/>
    <property type="match status" value="1"/>
</dbReference>
<reference evidence="7" key="1">
    <citation type="submission" date="2018-06" db="EMBL/GenBank/DDBJ databases">
        <title>Genome assembly of Danube salmon.</title>
        <authorList>
            <person name="Macqueen D.J."/>
            <person name="Gundappa M.K."/>
        </authorList>
    </citation>
    <scope>NUCLEOTIDE SEQUENCE [LARGE SCALE GENOMIC DNA]</scope>
</reference>
<evidence type="ECO:0000313" key="7">
    <source>
        <dbReference type="Proteomes" id="UP000314982"/>
    </source>
</evidence>
<organism evidence="6 7">
    <name type="scientific">Hucho hucho</name>
    <name type="common">huchen</name>
    <dbReference type="NCBI Taxonomy" id="62062"/>
    <lineage>
        <taxon>Eukaryota</taxon>
        <taxon>Metazoa</taxon>
        <taxon>Chordata</taxon>
        <taxon>Craniata</taxon>
        <taxon>Vertebrata</taxon>
        <taxon>Euteleostomi</taxon>
        <taxon>Actinopterygii</taxon>
        <taxon>Neopterygii</taxon>
        <taxon>Teleostei</taxon>
        <taxon>Protacanthopterygii</taxon>
        <taxon>Salmoniformes</taxon>
        <taxon>Salmonidae</taxon>
        <taxon>Salmoninae</taxon>
        <taxon>Hucho</taxon>
    </lineage>
</organism>
<dbReference type="GO" id="GO:0005525">
    <property type="term" value="F:GTP binding"/>
    <property type="evidence" value="ECO:0007669"/>
    <property type="project" value="UniProtKB-KW"/>
</dbReference>
<keyword evidence="2" id="KW-0547">Nucleotide-binding</keyword>
<dbReference type="Proteomes" id="UP000314982">
    <property type="component" value="Unassembled WGS sequence"/>
</dbReference>
<keyword evidence="3" id="KW-0342">GTP-binding</keyword>
<name>A0A4W5M518_9TELE</name>
<dbReference type="AlphaFoldDB" id="A0A4W5M518"/>
<protein>
    <recommendedName>
        <fullName evidence="5">AIG1-type G domain-containing protein</fullName>
    </recommendedName>
</protein>